<dbReference type="PANTHER" id="PTHR46268:SF6">
    <property type="entry name" value="UNIVERSAL STRESS PROTEIN UP12"/>
    <property type="match status" value="1"/>
</dbReference>
<dbReference type="Proteomes" id="UP001595997">
    <property type="component" value="Unassembled WGS sequence"/>
</dbReference>
<evidence type="ECO:0000313" key="4">
    <source>
        <dbReference type="Proteomes" id="UP001595997"/>
    </source>
</evidence>
<dbReference type="InterPro" id="IPR006016">
    <property type="entry name" value="UspA"/>
</dbReference>
<sequence>MSESVTVGVDGTRESHSAVDWAAREALVRGVTLQLLQVRETGVYPYSPIADDEVEREWAQHLVNELLDELHRRHPELNVTVETASGRPSHVLADVSAETDLLVLGSSGLSSLLGFIVGSAALPTVAHSACPVVLVRARPGDDHGAGDHDGSHGRTSAEAFASAFPPPETEAETGEIVLGVDLQRPCDELLAFAFGSAARRSVPLRVLNAWNLGGRRSMRPTPIPPGMHGELLTAQNDALAAALRPWTERHPDIKVHAEALVEQPAHLLVEAATQASMLIVGRRNRRSRIGTHLGPVTHAVMHHARAPLAIVPYD</sequence>
<evidence type="ECO:0000256" key="1">
    <source>
        <dbReference type="ARBA" id="ARBA00008791"/>
    </source>
</evidence>
<dbReference type="PRINTS" id="PR01438">
    <property type="entry name" value="UNVRSLSTRESS"/>
</dbReference>
<proteinExistence type="inferred from homology"/>
<protein>
    <submittedName>
        <fullName evidence="3">Universal stress protein</fullName>
    </submittedName>
</protein>
<keyword evidence="4" id="KW-1185">Reference proteome</keyword>
<gene>
    <name evidence="3" type="ORF">ACFPA8_09465</name>
</gene>
<reference evidence="4" key="1">
    <citation type="journal article" date="2019" name="Int. J. Syst. Evol. Microbiol.">
        <title>The Global Catalogue of Microorganisms (GCM) 10K type strain sequencing project: providing services to taxonomists for standard genome sequencing and annotation.</title>
        <authorList>
            <consortium name="The Broad Institute Genomics Platform"/>
            <consortium name="The Broad Institute Genome Sequencing Center for Infectious Disease"/>
            <person name="Wu L."/>
            <person name="Ma J."/>
        </authorList>
    </citation>
    <scope>NUCLEOTIDE SEQUENCE [LARGE SCALE GENOMIC DNA]</scope>
    <source>
        <strain evidence="4">CGMCC 4.7357</strain>
    </source>
</reference>
<dbReference type="InterPro" id="IPR006015">
    <property type="entry name" value="Universal_stress_UspA"/>
</dbReference>
<dbReference type="InterPro" id="IPR014729">
    <property type="entry name" value="Rossmann-like_a/b/a_fold"/>
</dbReference>
<feature type="domain" description="UspA" evidence="2">
    <location>
        <begin position="1"/>
        <end position="136"/>
    </location>
</feature>
<dbReference type="Gene3D" id="3.40.50.620">
    <property type="entry name" value="HUPs"/>
    <property type="match status" value="2"/>
</dbReference>
<evidence type="ECO:0000259" key="2">
    <source>
        <dbReference type="Pfam" id="PF00582"/>
    </source>
</evidence>
<dbReference type="SUPFAM" id="SSF52402">
    <property type="entry name" value="Adenine nucleotide alpha hydrolases-like"/>
    <property type="match status" value="2"/>
</dbReference>
<dbReference type="Pfam" id="PF00582">
    <property type="entry name" value="Usp"/>
    <property type="match status" value="2"/>
</dbReference>
<comment type="caution">
    <text evidence="3">The sequence shown here is derived from an EMBL/GenBank/DDBJ whole genome shotgun (WGS) entry which is preliminary data.</text>
</comment>
<comment type="similarity">
    <text evidence="1">Belongs to the universal stress protein A family.</text>
</comment>
<evidence type="ECO:0000313" key="3">
    <source>
        <dbReference type="EMBL" id="MFC4494360.1"/>
    </source>
</evidence>
<name>A0ABV9A6K9_9ACTN</name>
<dbReference type="RefSeq" id="WP_386445259.1">
    <property type="nucleotide sequence ID" value="NZ_JBHSFH010000005.1"/>
</dbReference>
<accession>A0ABV9A6K9</accession>
<organism evidence="3 4">
    <name type="scientific">Streptomyces ovatisporus</name>
    <dbReference type="NCBI Taxonomy" id="1128682"/>
    <lineage>
        <taxon>Bacteria</taxon>
        <taxon>Bacillati</taxon>
        <taxon>Actinomycetota</taxon>
        <taxon>Actinomycetes</taxon>
        <taxon>Kitasatosporales</taxon>
        <taxon>Streptomycetaceae</taxon>
        <taxon>Streptomyces</taxon>
    </lineage>
</organism>
<dbReference type="EMBL" id="JBHSFH010000005">
    <property type="protein sequence ID" value="MFC4494360.1"/>
    <property type="molecule type" value="Genomic_DNA"/>
</dbReference>
<dbReference type="PANTHER" id="PTHR46268">
    <property type="entry name" value="STRESS RESPONSE PROTEIN NHAX"/>
    <property type="match status" value="1"/>
</dbReference>
<feature type="domain" description="UspA" evidence="2">
    <location>
        <begin position="176"/>
        <end position="312"/>
    </location>
</feature>